<dbReference type="PANTHER" id="PTHR30136">
    <property type="entry name" value="HELIX-TURN-HELIX TRANSCRIPTIONAL REGULATOR, ICLR FAMILY"/>
    <property type="match status" value="1"/>
</dbReference>
<dbReference type="Pfam" id="PF09339">
    <property type="entry name" value="HTH_IclR"/>
    <property type="match status" value="1"/>
</dbReference>
<comment type="caution">
    <text evidence="7">The sequence shown here is derived from an EMBL/GenBank/DDBJ whole genome shotgun (WGS) entry which is preliminary data.</text>
</comment>
<dbReference type="PROSITE" id="PS51078">
    <property type="entry name" value="ICLR_ED"/>
    <property type="match status" value="1"/>
</dbReference>
<dbReference type="Proteomes" id="UP000249135">
    <property type="component" value="Unassembled WGS sequence"/>
</dbReference>
<keyword evidence="1" id="KW-0805">Transcription regulation</keyword>
<evidence type="ECO:0000259" key="6">
    <source>
        <dbReference type="PROSITE" id="PS51078"/>
    </source>
</evidence>
<evidence type="ECO:0000313" key="7">
    <source>
        <dbReference type="EMBL" id="PZQ78445.1"/>
    </source>
</evidence>
<keyword evidence="3" id="KW-0804">Transcription</keyword>
<keyword evidence="2" id="KW-0238">DNA-binding</keyword>
<feature type="domain" description="HTH iclR-type" evidence="5">
    <location>
        <begin position="23"/>
        <end position="85"/>
    </location>
</feature>
<evidence type="ECO:0000256" key="3">
    <source>
        <dbReference type="ARBA" id="ARBA00023163"/>
    </source>
</evidence>
<dbReference type="PANTHER" id="PTHR30136:SF8">
    <property type="entry name" value="TRANSCRIPTIONAL REGULATORY PROTEIN"/>
    <property type="match status" value="1"/>
</dbReference>
<feature type="domain" description="IclR-ED" evidence="6">
    <location>
        <begin position="86"/>
        <end position="271"/>
    </location>
</feature>
<name>A0A2W5QU21_VARPD</name>
<dbReference type="Pfam" id="PF01614">
    <property type="entry name" value="IclR_C"/>
    <property type="match status" value="1"/>
</dbReference>
<dbReference type="SUPFAM" id="SSF46785">
    <property type="entry name" value="Winged helix' DNA-binding domain"/>
    <property type="match status" value="1"/>
</dbReference>
<dbReference type="InterPro" id="IPR005471">
    <property type="entry name" value="Tscrpt_reg_IclR_N"/>
</dbReference>
<feature type="compositionally biased region" description="Basic and acidic residues" evidence="4">
    <location>
        <begin position="1"/>
        <end position="21"/>
    </location>
</feature>
<evidence type="ECO:0000256" key="4">
    <source>
        <dbReference type="SAM" id="MobiDB-lite"/>
    </source>
</evidence>
<dbReference type="GO" id="GO:0003677">
    <property type="term" value="F:DNA binding"/>
    <property type="evidence" value="ECO:0007669"/>
    <property type="project" value="UniProtKB-KW"/>
</dbReference>
<dbReference type="InterPro" id="IPR050707">
    <property type="entry name" value="HTH_MetabolicPath_Reg"/>
</dbReference>
<gene>
    <name evidence="7" type="ORF">DI563_00255</name>
</gene>
<dbReference type="InterPro" id="IPR036390">
    <property type="entry name" value="WH_DNA-bd_sf"/>
</dbReference>
<proteinExistence type="predicted"/>
<accession>A0A2W5QU21</accession>
<dbReference type="Gene3D" id="3.30.450.40">
    <property type="match status" value="1"/>
</dbReference>
<feature type="region of interest" description="Disordered" evidence="4">
    <location>
        <begin position="1"/>
        <end position="24"/>
    </location>
</feature>
<dbReference type="AlphaFoldDB" id="A0A2W5QU21"/>
<evidence type="ECO:0000256" key="2">
    <source>
        <dbReference type="ARBA" id="ARBA00023125"/>
    </source>
</evidence>
<evidence type="ECO:0000259" key="5">
    <source>
        <dbReference type="PROSITE" id="PS51077"/>
    </source>
</evidence>
<dbReference type="GO" id="GO:0003700">
    <property type="term" value="F:DNA-binding transcription factor activity"/>
    <property type="evidence" value="ECO:0007669"/>
    <property type="project" value="TreeGrafter"/>
</dbReference>
<dbReference type="InterPro" id="IPR014757">
    <property type="entry name" value="Tscrpt_reg_IclR_C"/>
</dbReference>
<dbReference type="Gene3D" id="1.10.10.10">
    <property type="entry name" value="Winged helix-like DNA-binding domain superfamily/Winged helix DNA-binding domain"/>
    <property type="match status" value="1"/>
</dbReference>
<sequence length="283" mass="29605">MRDPDSKNSREAEPGTADRRSRVQSAGTAVSVLKALAELGGAASLTSLSAHLGESPSKVHRYLATLVDADLALQDPATARYLLGPEAITIGLAAMRQSAVLTLAGVELAKLAENHQLSCFAAVLGNHGPTIVRWEEPALPVTVNVRVGSVLPVLWSATGRAFGAFSGAALLKELAREELTRATPERRHQLSDQRAVDALFQEIRALRCAPMRDVLLNGVSAVAAPIFTESGKVAAVITALGPSGSFDPTPGASTALLVVHAAENVSARLGYRPDPTKMKASPV</sequence>
<dbReference type="SUPFAM" id="SSF55781">
    <property type="entry name" value="GAF domain-like"/>
    <property type="match status" value="1"/>
</dbReference>
<dbReference type="EMBL" id="QFPP01000001">
    <property type="protein sequence ID" value="PZQ78445.1"/>
    <property type="molecule type" value="Genomic_DNA"/>
</dbReference>
<protein>
    <submittedName>
        <fullName evidence="7">IclR family transcriptional regulator</fullName>
    </submittedName>
</protein>
<dbReference type="InterPro" id="IPR036388">
    <property type="entry name" value="WH-like_DNA-bd_sf"/>
</dbReference>
<organism evidence="7 8">
    <name type="scientific">Variovorax paradoxus</name>
    <dbReference type="NCBI Taxonomy" id="34073"/>
    <lineage>
        <taxon>Bacteria</taxon>
        <taxon>Pseudomonadati</taxon>
        <taxon>Pseudomonadota</taxon>
        <taxon>Betaproteobacteria</taxon>
        <taxon>Burkholderiales</taxon>
        <taxon>Comamonadaceae</taxon>
        <taxon>Variovorax</taxon>
    </lineage>
</organism>
<evidence type="ECO:0000313" key="8">
    <source>
        <dbReference type="Proteomes" id="UP000249135"/>
    </source>
</evidence>
<evidence type="ECO:0000256" key="1">
    <source>
        <dbReference type="ARBA" id="ARBA00023015"/>
    </source>
</evidence>
<dbReference type="SMART" id="SM00346">
    <property type="entry name" value="HTH_ICLR"/>
    <property type="match status" value="1"/>
</dbReference>
<dbReference type="PROSITE" id="PS51077">
    <property type="entry name" value="HTH_ICLR"/>
    <property type="match status" value="1"/>
</dbReference>
<dbReference type="InterPro" id="IPR029016">
    <property type="entry name" value="GAF-like_dom_sf"/>
</dbReference>
<reference evidence="7 8" key="1">
    <citation type="submission" date="2017-08" db="EMBL/GenBank/DDBJ databases">
        <title>Infants hospitalized years apart are colonized by the same room-sourced microbial strains.</title>
        <authorList>
            <person name="Brooks B."/>
            <person name="Olm M.R."/>
            <person name="Firek B.A."/>
            <person name="Baker R."/>
            <person name="Thomas B.C."/>
            <person name="Morowitz M.J."/>
            <person name="Banfield J.F."/>
        </authorList>
    </citation>
    <scope>NUCLEOTIDE SEQUENCE [LARGE SCALE GENOMIC DNA]</scope>
    <source>
        <strain evidence="7">S2_005_003_R2_41</strain>
    </source>
</reference>
<dbReference type="GO" id="GO:0045892">
    <property type="term" value="P:negative regulation of DNA-templated transcription"/>
    <property type="evidence" value="ECO:0007669"/>
    <property type="project" value="TreeGrafter"/>
</dbReference>